<dbReference type="RefSeq" id="WP_185176419.1">
    <property type="nucleotide sequence ID" value="NZ_CP059404.1"/>
</dbReference>
<dbReference type="KEGG" id="cik:H0194_03220"/>
<evidence type="ECO:0000313" key="7">
    <source>
        <dbReference type="EMBL" id="QNE90045.1"/>
    </source>
</evidence>
<dbReference type="PROSITE" id="PS00211">
    <property type="entry name" value="ABC_TRANSPORTER_1"/>
    <property type="match status" value="1"/>
</dbReference>
<reference evidence="7 8" key="1">
    <citation type="submission" date="2020-07" db="EMBL/GenBank/DDBJ databases">
        <title>Complete genome and description of Corynebacterium incognita strain Marseille-Q3630 sp. nov.</title>
        <authorList>
            <person name="Boxberger M."/>
        </authorList>
    </citation>
    <scope>NUCLEOTIDE SEQUENCE [LARGE SCALE GENOMIC DNA]</scope>
    <source>
        <strain evidence="7 8">Marseille-Q3630</strain>
    </source>
</reference>
<dbReference type="EMBL" id="CP059404">
    <property type="protein sequence ID" value="QNE90045.1"/>
    <property type="molecule type" value="Genomic_DNA"/>
</dbReference>
<dbReference type="InterPro" id="IPR027417">
    <property type="entry name" value="P-loop_NTPase"/>
</dbReference>
<dbReference type="PANTHER" id="PTHR43394">
    <property type="entry name" value="ATP-DEPENDENT PERMEASE MDL1, MITOCHONDRIAL"/>
    <property type="match status" value="1"/>
</dbReference>
<dbReference type="PANTHER" id="PTHR43394:SF1">
    <property type="entry name" value="ATP-BINDING CASSETTE SUB-FAMILY B MEMBER 10, MITOCHONDRIAL"/>
    <property type="match status" value="1"/>
</dbReference>
<keyword evidence="7" id="KW-0547">Nucleotide-binding</keyword>
<evidence type="ECO:0000256" key="3">
    <source>
        <dbReference type="ARBA" id="ARBA00022989"/>
    </source>
</evidence>
<dbReference type="AlphaFoldDB" id="A0A7G7CR29"/>
<dbReference type="InterPro" id="IPR039421">
    <property type="entry name" value="Type_1_exporter"/>
</dbReference>
<evidence type="ECO:0000256" key="5">
    <source>
        <dbReference type="SAM" id="Phobius"/>
    </source>
</evidence>
<keyword evidence="7" id="KW-0067">ATP-binding</keyword>
<sequence length="548" mass="57995">MSSTASDIEEAPGEYPRYSRLRTWSWYAPEAPRTDETMARGVNWAKPAKATWQLMFAERTAVWAIVVSVAITAPLSALLSVVVGRATEHVFNQPGWAVFVWPAVIITVLLFVQWLAESTLDAFTDLGQARTTHNLRLSLLGWMLDSSTKNVSPGRLLNTMDEDSSYIGQLKQVLNFPLVMVGYLIGAIISLAPLAPKVALVLPIAAVCTALVSWATAAPLTRAATRRREMENVSLSLATDVAQGNRVVKGLGAGAIVQERFGTLADDALEAMLAENRRILVFSLLRQATSTVWVLAIVAWSAWETNAGRMPAGTLMSIIMLVPPALTTLGVSLGFLIDFWARGAASAQRIGELRAELAAAPADAPAAAPTGATGDSAEPPLVPGGLTVWRPVSLEGRAQVRLWTAQLAADGALCPPHKVAVMEGTLVDNLNPLGEIPAADVHAAVTAAACEDIIARLGDFGEGGALPTAPIGEAGLNLSGGQRQRVALARALAVRPEVLVLDEPTTGLDSLTLANVAERVATLRRGQTTVVITTAATWAQVADEVVEL</sequence>
<dbReference type="Pfam" id="PF00664">
    <property type="entry name" value="ABC_membrane"/>
    <property type="match status" value="1"/>
</dbReference>
<feature type="transmembrane region" description="Helical" evidence="5">
    <location>
        <begin position="61"/>
        <end position="83"/>
    </location>
</feature>
<dbReference type="Pfam" id="PF00005">
    <property type="entry name" value="ABC_tran"/>
    <property type="match status" value="1"/>
</dbReference>
<keyword evidence="4 5" id="KW-0472">Membrane</keyword>
<name>A0A7G7CR29_9CORY</name>
<organism evidence="7 8">
    <name type="scientific">Corynebacterium incognita</name>
    <dbReference type="NCBI Taxonomy" id="2754725"/>
    <lineage>
        <taxon>Bacteria</taxon>
        <taxon>Bacillati</taxon>
        <taxon>Actinomycetota</taxon>
        <taxon>Actinomycetes</taxon>
        <taxon>Mycobacteriales</taxon>
        <taxon>Corynebacteriaceae</taxon>
        <taxon>Corynebacterium</taxon>
    </lineage>
</organism>
<feature type="transmembrane region" description="Helical" evidence="5">
    <location>
        <begin position="173"/>
        <end position="192"/>
    </location>
</feature>
<dbReference type="InterPro" id="IPR011527">
    <property type="entry name" value="ABC1_TM_dom"/>
</dbReference>
<evidence type="ECO:0000256" key="4">
    <source>
        <dbReference type="ARBA" id="ARBA00023136"/>
    </source>
</evidence>
<dbReference type="Gene3D" id="1.20.1560.10">
    <property type="entry name" value="ABC transporter type 1, transmembrane domain"/>
    <property type="match status" value="1"/>
</dbReference>
<dbReference type="InterPro" id="IPR036640">
    <property type="entry name" value="ABC1_TM_sf"/>
</dbReference>
<dbReference type="Proteomes" id="UP000515743">
    <property type="component" value="Chromosome"/>
</dbReference>
<feature type="transmembrane region" description="Helical" evidence="5">
    <location>
        <begin position="95"/>
        <end position="116"/>
    </location>
</feature>
<dbReference type="GO" id="GO:0015421">
    <property type="term" value="F:ABC-type oligopeptide transporter activity"/>
    <property type="evidence" value="ECO:0007669"/>
    <property type="project" value="TreeGrafter"/>
</dbReference>
<dbReference type="SUPFAM" id="SSF90123">
    <property type="entry name" value="ABC transporter transmembrane region"/>
    <property type="match status" value="1"/>
</dbReference>
<dbReference type="InterPro" id="IPR017871">
    <property type="entry name" value="ABC_transporter-like_CS"/>
</dbReference>
<dbReference type="GO" id="GO:0005524">
    <property type="term" value="F:ATP binding"/>
    <property type="evidence" value="ECO:0007669"/>
    <property type="project" value="UniProtKB-KW"/>
</dbReference>
<feature type="transmembrane region" description="Helical" evidence="5">
    <location>
        <begin position="279"/>
        <end position="303"/>
    </location>
</feature>
<evidence type="ECO:0000256" key="1">
    <source>
        <dbReference type="ARBA" id="ARBA00004651"/>
    </source>
</evidence>
<comment type="subcellular location">
    <subcellularLocation>
        <location evidence="1">Cell membrane</location>
        <topology evidence="1">Multi-pass membrane protein</topology>
    </subcellularLocation>
</comment>
<keyword evidence="8" id="KW-1185">Reference proteome</keyword>
<feature type="transmembrane region" description="Helical" evidence="5">
    <location>
        <begin position="198"/>
        <end position="220"/>
    </location>
</feature>
<keyword evidence="3 5" id="KW-1133">Transmembrane helix</keyword>
<dbReference type="PROSITE" id="PS50929">
    <property type="entry name" value="ABC_TM1F"/>
    <property type="match status" value="1"/>
</dbReference>
<proteinExistence type="predicted"/>
<dbReference type="SUPFAM" id="SSF52540">
    <property type="entry name" value="P-loop containing nucleoside triphosphate hydrolases"/>
    <property type="match status" value="1"/>
</dbReference>
<keyword evidence="2 5" id="KW-0812">Transmembrane</keyword>
<gene>
    <name evidence="7" type="ORF">H0194_03220</name>
</gene>
<evidence type="ECO:0000259" key="6">
    <source>
        <dbReference type="PROSITE" id="PS50929"/>
    </source>
</evidence>
<evidence type="ECO:0000256" key="2">
    <source>
        <dbReference type="ARBA" id="ARBA00022692"/>
    </source>
</evidence>
<protein>
    <submittedName>
        <fullName evidence="7">ABC transporter ATP-binding protein</fullName>
    </submittedName>
</protein>
<feature type="transmembrane region" description="Helical" evidence="5">
    <location>
        <begin position="315"/>
        <end position="341"/>
    </location>
</feature>
<dbReference type="Gene3D" id="3.40.50.300">
    <property type="entry name" value="P-loop containing nucleotide triphosphate hydrolases"/>
    <property type="match status" value="1"/>
</dbReference>
<accession>A0A7G7CR29</accession>
<evidence type="ECO:0000313" key="8">
    <source>
        <dbReference type="Proteomes" id="UP000515743"/>
    </source>
</evidence>
<dbReference type="InterPro" id="IPR003439">
    <property type="entry name" value="ABC_transporter-like_ATP-bd"/>
</dbReference>
<dbReference type="GO" id="GO:0005886">
    <property type="term" value="C:plasma membrane"/>
    <property type="evidence" value="ECO:0007669"/>
    <property type="project" value="UniProtKB-SubCell"/>
</dbReference>
<feature type="domain" description="ABC transmembrane type-1" evidence="6">
    <location>
        <begin position="63"/>
        <end position="322"/>
    </location>
</feature>
<dbReference type="GO" id="GO:0016887">
    <property type="term" value="F:ATP hydrolysis activity"/>
    <property type="evidence" value="ECO:0007669"/>
    <property type="project" value="InterPro"/>
</dbReference>